<sequence>MAYWLNRLGFQVTVVEVSAGLRPGGQALDVRGPALRVAEGMGILDEIRERSTRLRGMSVVDRTGEEIFQTTERTLTGGRFDAPDVEILRDDLVGVLHAAAGEHVRYVFGDRITALRQDELGVEVTFESAAPARFDFVVGADGMHSGVRRLAFGPEQQFLRYLGGYVAVMTIPNFTGLDRWQTFHIDENVGAGIIGLGRDEEARAYLGFQSDEPIEYDFRDASSQKQLLTDRVKGMGWVVPQIVELMRDASSFHFDSRSQVVMERWTHGRVTLVGDAGYAVSLTTGQGTSIAMTCAYVLAGELASAANDLAAGAIRYEQEVRDYVLRSQAAARKLNDEETEEGPGGFTDFGELVEDLALKDYLAVTG</sequence>
<proteinExistence type="predicted"/>
<feature type="domain" description="FAD-binding" evidence="1">
    <location>
        <begin position="2"/>
        <end position="312"/>
    </location>
</feature>
<dbReference type="EMBL" id="JADOTX010000001">
    <property type="protein sequence ID" value="MBG6064637.1"/>
    <property type="molecule type" value="Genomic_DNA"/>
</dbReference>
<accession>A0ABS0JC54</accession>
<organism evidence="2 3">
    <name type="scientific">Micromonospora ureilytica</name>
    <dbReference type="NCBI Taxonomy" id="709868"/>
    <lineage>
        <taxon>Bacteria</taxon>
        <taxon>Bacillati</taxon>
        <taxon>Actinomycetota</taxon>
        <taxon>Actinomycetes</taxon>
        <taxon>Micromonosporales</taxon>
        <taxon>Micromonosporaceae</taxon>
        <taxon>Micromonospora</taxon>
    </lineage>
</organism>
<evidence type="ECO:0000259" key="1">
    <source>
        <dbReference type="Pfam" id="PF01494"/>
    </source>
</evidence>
<dbReference type="Pfam" id="PF01494">
    <property type="entry name" value="FAD_binding_3"/>
    <property type="match status" value="1"/>
</dbReference>
<dbReference type="Proteomes" id="UP000614915">
    <property type="component" value="Unassembled WGS sequence"/>
</dbReference>
<name>A0ABS0JC54_9ACTN</name>
<dbReference type="InterPro" id="IPR002938">
    <property type="entry name" value="FAD-bd"/>
</dbReference>
<evidence type="ECO:0000313" key="3">
    <source>
        <dbReference type="Proteomes" id="UP000614915"/>
    </source>
</evidence>
<gene>
    <name evidence="2" type="ORF">IW248_000924</name>
</gene>
<dbReference type="SUPFAM" id="SSF51905">
    <property type="entry name" value="FAD/NAD(P)-binding domain"/>
    <property type="match status" value="1"/>
</dbReference>
<dbReference type="InterPro" id="IPR036188">
    <property type="entry name" value="FAD/NAD-bd_sf"/>
</dbReference>
<protein>
    <submittedName>
        <fullName evidence="2">2-polyprenyl-6-methoxyphenol hydroxylase-like FAD-dependent oxidoreductase</fullName>
    </submittedName>
</protein>
<dbReference type="Gene3D" id="3.30.9.10">
    <property type="entry name" value="D-Amino Acid Oxidase, subunit A, domain 2"/>
    <property type="match status" value="1"/>
</dbReference>
<dbReference type="Gene3D" id="3.50.50.60">
    <property type="entry name" value="FAD/NAD(P)-binding domain"/>
    <property type="match status" value="1"/>
</dbReference>
<dbReference type="PANTHER" id="PTHR46865">
    <property type="entry name" value="OXIDOREDUCTASE-RELATED"/>
    <property type="match status" value="1"/>
</dbReference>
<dbReference type="PANTHER" id="PTHR46865:SF2">
    <property type="entry name" value="MONOOXYGENASE"/>
    <property type="match status" value="1"/>
</dbReference>
<comment type="caution">
    <text evidence="2">The sequence shown here is derived from an EMBL/GenBank/DDBJ whole genome shotgun (WGS) entry which is preliminary data.</text>
</comment>
<dbReference type="InterPro" id="IPR051704">
    <property type="entry name" value="FAD_aromatic-hydroxylase"/>
</dbReference>
<dbReference type="PRINTS" id="PR00420">
    <property type="entry name" value="RNGMNOXGNASE"/>
</dbReference>
<reference evidence="2 3" key="1">
    <citation type="submission" date="2020-11" db="EMBL/GenBank/DDBJ databases">
        <title>Sequencing the genomes of 1000 actinobacteria strains.</title>
        <authorList>
            <person name="Klenk H.-P."/>
        </authorList>
    </citation>
    <scope>NUCLEOTIDE SEQUENCE [LARGE SCALE GENOMIC DNA]</scope>
    <source>
        <strain evidence="2 3">DSM 101692</strain>
    </source>
</reference>
<evidence type="ECO:0000313" key="2">
    <source>
        <dbReference type="EMBL" id="MBG6064637.1"/>
    </source>
</evidence>
<keyword evidence="3" id="KW-1185">Reference proteome</keyword>